<dbReference type="GO" id="GO:0016020">
    <property type="term" value="C:membrane"/>
    <property type="evidence" value="ECO:0007669"/>
    <property type="project" value="UniProtKB-SubCell"/>
</dbReference>
<keyword evidence="8" id="KW-0762">Sugar transport</keyword>
<feature type="non-terminal residue" evidence="8">
    <location>
        <position position="1"/>
    </location>
</feature>
<protein>
    <submittedName>
        <fullName evidence="8 9">Sugar transporter, putative</fullName>
    </submittedName>
</protein>
<keyword evidence="4 6" id="KW-0472">Membrane</keyword>
<gene>
    <name evidence="8" type="ORF">IscW_ISCW013168</name>
</gene>
<feature type="region of interest" description="Disordered" evidence="5">
    <location>
        <begin position="22"/>
        <end position="131"/>
    </location>
</feature>
<evidence type="ECO:0000256" key="3">
    <source>
        <dbReference type="ARBA" id="ARBA00022989"/>
    </source>
</evidence>
<dbReference type="EMBL" id="ABJB010325007">
    <property type="status" value="NOT_ANNOTATED_CDS"/>
    <property type="molecule type" value="Genomic_DNA"/>
</dbReference>
<keyword evidence="8" id="KW-0813">Transport</keyword>
<dbReference type="PANTHER" id="PTHR24064">
    <property type="entry name" value="SOLUTE CARRIER FAMILY 22 MEMBER"/>
    <property type="match status" value="1"/>
</dbReference>
<dbReference type="GO" id="GO:0022857">
    <property type="term" value="F:transmembrane transporter activity"/>
    <property type="evidence" value="ECO:0007669"/>
    <property type="project" value="InterPro"/>
</dbReference>
<dbReference type="AlphaFoldDB" id="B7QFP7"/>
<dbReference type="VEuPathDB" id="VectorBase:ISCI013168"/>
<dbReference type="EMBL" id="ABJB010451645">
    <property type="status" value="NOT_ANNOTATED_CDS"/>
    <property type="molecule type" value="Genomic_DNA"/>
</dbReference>
<dbReference type="HOGENOM" id="CLU_374129_0_0_1"/>
<dbReference type="VEuPathDB" id="VectorBase:ISCW013168"/>
<evidence type="ECO:0000256" key="2">
    <source>
        <dbReference type="ARBA" id="ARBA00022692"/>
    </source>
</evidence>
<organism>
    <name type="scientific">Ixodes scapularis</name>
    <name type="common">Black-legged tick</name>
    <name type="synonym">Deer tick</name>
    <dbReference type="NCBI Taxonomy" id="6945"/>
    <lineage>
        <taxon>Eukaryota</taxon>
        <taxon>Metazoa</taxon>
        <taxon>Ecdysozoa</taxon>
        <taxon>Arthropoda</taxon>
        <taxon>Chelicerata</taxon>
        <taxon>Arachnida</taxon>
        <taxon>Acari</taxon>
        <taxon>Parasitiformes</taxon>
        <taxon>Ixodida</taxon>
        <taxon>Ixodoidea</taxon>
        <taxon>Ixodidae</taxon>
        <taxon>Ixodinae</taxon>
        <taxon>Ixodes</taxon>
    </lineage>
</organism>
<dbReference type="EMBL" id="ABJB010802864">
    <property type="status" value="NOT_ANNOTATED_CDS"/>
    <property type="molecule type" value="Genomic_DNA"/>
</dbReference>
<feature type="transmembrane region" description="Helical" evidence="6">
    <location>
        <begin position="370"/>
        <end position="391"/>
    </location>
</feature>
<dbReference type="EMBL" id="ABJB010843841">
    <property type="status" value="NOT_ANNOTATED_CDS"/>
    <property type="molecule type" value="Genomic_DNA"/>
</dbReference>
<dbReference type="EMBL" id="ABJB011010379">
    <property type="status" value="NOT_ANNOTATED_CDS"/>
    <property type="molecule type" value="Genomic_DNA"/>
</dbReference>
<evidence type="ECO:0000313" key="9">
    <source>
        <dbReference type="EnsemblMetazoa" id="ISCW013168-PA"/>
    </source>
</evidence>
<feature type="transmembrane region" description="Helical" evidence="6">
    <location>
        <begin position="426"/>
        <end position="449"/>
    </location>
</feature>
<evidence type="ECO:0000256" key="1">
    <source>
        <dbReference type="ARBA" id="ARBA00004141"/>
    </source>
</evidence>
<dbReference type="VEuPathDB" id="VectorBase:ISCP_004703"/>
<feature type="compositionally biased region" description="Polar residues" evidence="5">
    <location>
        <begin position="722"/>
        <end position="743"/>
    </location>
</feature>
<dbReference type="VEuPathDB" id="VectorBase:ISCP_027629"/>
<dbReference type="EnsemblMetazoa" id="ISCW013168-RA">
    <property type="protein sequence ID" value="ISCW013168-PA"/>
    <property type="gene ID" value="ISCW013168"/>
</dbReference>
<evidence type="ECO:0000256" key="4">
    <source>
        <dbReference type="ARBA" id="ARBA00023136"/>
    </source>
</evidence>
<evidence type="ECO:0000313" key="8">
    <source>
        <dbReference type="EMBL" id="EEC17669.1"/>
    </source>
</evidence>
<evidence type="ECO:0000313" key="10">
    <source>
        <dbReference type="Proteomes" id="UP000001555"/>
    </source>
</evidence>
<comment type="subcellular location">
    <subcellularLocation>
        <location evidence="1">Membrane</location>
        <topology evidence="1">Multi-pass membrane protein</topology>
    </subcellularLocation>
</comment>
<name>B7QFP7_IXOSC</name>
<dbReference type="EMBL" id="ABJB010705398">
    <property type="status" value="NOT_ANNOTATED_CDS"/>
    <property type="molecule type" value="Genomic_DNA"/>
</dbReference>
<reference evidence="9" key="2">
    <citation type="submission" date="2020-05" db="UniProtKB">
        <authorList>
            <consortium name="EnsemblMetazoa"/>
        </authorList>
    </citation>
    <scope>IDENTIFICATION</scope>
    <source>
        <strain evidence="9">wikel</strain>
    </source>
</reference>
<feature type="region of interest" description="Disordered" evidence="5">
    <location>
        <begin position="715"/>
        <end position="743"/>
    </location>
</feature>
<feature type="non-terminal residue" evidence="8">
    <location>
        <position position="743"/>
    </location>
</feature>
<dbReference type="Gene3D" id="1.20.1250.20">
    <property type="entry name" value="MFS general substrate transporter like domains"/>
    <property type="match status" value="2"/>
</dbReference>
<keyword evidence="3 6" id="KW-1133">Transmembrane helix</keyword>
<feature type="compositionally biased region" description="Polar residues" evidence="5">
    <location>
        <begin position="70"/>
        <end position="94"/>
    </location>
</feature>
<accession>B7QFP7</accession>
<dbReference type="InterPro" id="IPR005829">
    <property type="entry name" value="Sugar_transporter_CS"/>
</dbReference>
<evidence type="ECO:0000256" key="5">
    <source>
        <dbReference type="SAM" id="MobiDB-lite"/>
    </source>
</evidence>
<feature type="compositionally biased region" description="Basic and acidic residues" evidence="5">
    <location>
        <begin position="22"/>
        <end position="37"/>
    </location>
</feature>
<dbReference type="OrthoDB" id="440553at2759"/>
<dbReference type="PROSITE" id="PS00216">
    <property type="entry name" value="SUGAR_TRANSPORT_1"/>
    <property type="match status" value="1"/>
</dbReference>
<feature type="transmembrane region" description="Helical" evidence="6">
    <location>
        <begin position="397"/>
        <end position="419"/>
    </location>
</feature>
<evidence type="ECO:0000256" key="6">
    <source>
        <dbReference type="SAM" id="Phobius"/>
    </source>
</evidence>
<dbReference type="EMBL" id="ABJB010685824">
    <property type="status" value="NOT_ANNOTATED_CDS"/>
    <property type="molecule type" value="Genomic_DNA"/>
</dbReference>
<proteinExistence type="predicted"/>
<dbReference type="PROSITE" id="PS50850">
    <property type="entry name" value="MFS"/>
    <property type="match status" value="1"/>
</dbReference>
<feature type="compositionally biased region" description="Polar residues" evidence="5">
    <location>
        <begin position="109"/>
        <end position="121"/>
    </location>
</feature>
<evidence type="ECO:0000259" key="7">
    <source>
        <dbReference type="PROSITE" id="PS50850"/>
    </source>
</evidence>
<reference evidence="8 10" key="1">
    <citation type="submission" date="2008-03" db="EMBL/GenBank/DDBJ databases">
        <title>Annotation of Ixodes scapularis.</title>
        <authorList>
            <consortium name="Ixodes scapularis Genome Project Consortium"/>
            <person name="Caler E."/>
            <person name="Hannick L.I."/>
            <person name="Bidwell S."/>
            <person name="Joardar V."/>
            <person name="Thiagarajan M."/>
            <person name="Amedeo P."/>
            <person name="Galinsky K.J."/>
            <person name="Schobel S."/>
            <person name="Inman J."/>
            <person name="Hostetler J."/>
            <person name="Miller J."/>
            <person name="Hammond M."/>
            <person name="Megy K."/>
            <person name="Lawson D."/>
            <person name="Kodira C."/>
            <person name="Sutton G."/>
            <person name="Meyer J."/>
            <person name="Hill C.A."/>
            <person name="Birren B."/>
            <person name="Nene V."/>
            <person name="Collins F."/>
            <person name="Alarcon-Chaidez F."/>
            <person name="Wikel S."/>
            <person name="Strausberg R."/>
        </authorList>
    </citation>
    <scope>NUCLEOTIDE SEQUENCE [LARGE SCALE GENOMIC DNA]</scope>
    <source>
        <strain evidence="10">Wikel</strain>
        <strain evidence="8">Wikel colony</strain>
    </source>
</reference>
<sequence length="743" mass="82288">EMQQESRADARQVLELVSEEQARISDAKHGLSFDRRQRTSISYPAPVERHSSHEDLHSIRTIKSDMSRKTLATPTGASGNTSQHAARLSSQSWTMAPERITPQPPANQGPLSRSFSDSSTPPAAEHGPRDDVTLFVGRHGSFQLTTFHFGLIAAFVLPFHTTVLNRVTPDIDHWCARPDNMRNLSVEQWKRQMIPKMEDGNYSRCTMFSGFNKSTGSVIPCDSWEFDINARGSYVVQDFSLICDRSWGLPMSTSIFMVGAMCSLSISGPLADSNLSVEQWKRQMIPKMEDGNYSRCTMFSGFNKSTGSVIPCDSWEFDIDARGSYVVQDFSLICDRSWGLPMSTSIFMVGAMCSLSISGPLADRIGRKPLIQFSVVVAQLCGIVILFSQLFHTFLAMRFLLGAATFTLASTSYVLVIEVMAPDFRLLYGMAVLMGHAVGSVTTACLGWFNVQWRNIQIVGMLPALLLLRVITSLSESPRWLLAKGSTEEAEAVIMRAANMNGENLLELKQHWTRTRREIERTAAVKIQCFGFYPSALMTLAAVLEIPAELGAIVSAARIGRRTSHATALLCAGLAGAIALILSEDQVIPRLAVVIAVKVSVRASECLIIVYTAEVYPTLFRCTGVAFCFCFSAMGNIATQLVANTGFLDQARVPLVLVSVMCVTGAFLALQLPDSQKGRLPDTLQDVLSYWGRMNRRSYPRQRGILRTAWPGWRHKRRQPSVGGSQSWPELNPELQQYQDMSK</sequence>
<dbReference type="EMBL" id="ABJB010465588">
    <property type="status" value="NOT_ANNOTATED_CDS"/>
    <property type="molecule type" value="Genomic_DNA"/>
</dbReference>
<dbReference type="EMBL" id="ABJB011083501">
    <property type="status" value="NOT_ANNOTATED_CDS"/>
    <property type="molecule type" value="Genomic_DNA"/>
</dbReference>
<feature type="compositionally biased region" description="Basic and acidic residues" evidence="5">
    <location>
        <begin position="47"/>
        <end position="68"/>
    </location>
</feature>
<dbReference type="EMBL" id="DS926405">
    <property type="protein sequence ID" value="EEC17669.1"/>
    <property type="molecule type" value="Genomic_DNA"/>
</dbReference>
<dbReference type="InterPro" id="IPR005828">
    <property type="entry name" value="MFS_sugar_transport-like"/>
</dbReference>
<keyword evidence="2 6" id="KW-0812">Transmembrane</keyword>
<dbReference type="Pfam" id="PF00083">
    <property type="entry name" value="Sugar_tr"/>
    <property type="match status" value="1"/>
</dbReference>
<dbReference type="EMBL" id="ABJB010488965">
    <property type="status" value="NOT_ANNOTATED_CDS"/>
    <property type="molecule type" value="Genomic_DNA"/>
</dbReference>
<feature type="transmembrane region" description="Helical" evidence="6">
    <location>
        <begin position="618"/>
        <end position="639"/>
    </location>
</feature>
<dbReference type="InterPro" id="IPR036259">
    <property type="entry name" value="MFS_trans_sf"/>
</dbReference>
<keyword evidence="10" id="KW-1185">Reference proteome</keyword>
<dbReference type="Proteomes" id="UP000001555">
    <property type="component" value="Unassembled WGS sequence"/>
</dbReference>
<feature type="domain" description="Major facilitator superfamily (MFS) profile" evidence="7">
    <location>
        <begin position="260"/>
        <end position="677"/>
    </location>
</feature>
<dbReference type="InterPro" id="IPR020846">
    <property type="entry name" value="MFS_dom"/>
</dbReference>
<feature type="transmembrane region" description="Helical" evidence="6">
    <location>
        <begin position="651"/>
        <end position="670"/>
    </location>
</feature>
<dbReference type="SUPFAM" id="SSF103473">
    <property type="entry name" value="MFS general substrate transporter"/>
    <property type="match status" value="1"/>
</dbReference>
<dbReference type="PaxDb" id="6945-B7QFP7"/>